<name>A0A239V750_9MICO</name>
<dbReference type="NCBIfam" id="NF002134">
    <property type="entry name" value="PRK00971.1-4"/>
    <property type="match status" value="1"/>
</dbReference>
<dbReference type="Pfam" id="PF04960">
    <property type="entry name" value="Glutaminase"/>
    <property type="match status" value="1"/>
</dbReference>
<dbReference type="GO" id="GO:0006543">
    <property type="term" value="P:L-glutamine catabolic process"/>
    <property type="evidence" value="ECO:0007669"/>
    <property type="project" value="TreeGrafter"/>
</dbReference>
<comment type="similarity">
    <text evidence="1 7">Belongs to the glutaminase family.</text>
</comment>
<dbReference type="OrthoDB" id="9788822at2"/>
<dbReference type="Gene3D" id="3.40.710.10">
    <property type="entry name" value="DD-peptidase/beta-lactamase superfamily"/>
    <property type="match status" value="1"/>
</dbReference>
<dbReference type="InterPro" id="IPR002645">
    <property type="entry name" value="STAS_dom"/>
</dbReference>
<evidence type="ECO:0000256" key="4">
    <source>
        <dbReference type="ARBA" id="ARBA00022801"/>
    </source>
</evidence>
<dbReference type="KEGG" id="dco:SAMEA4475696_0358"/>
<reference evidence="9 10" key="1">
    <citation type="submission" date="2017-06" db="EMBL/GenBank/DDBJ databases">
        <authorList>
            <consortium name="Pathogen Informatics"/>
        </authorList>
    </citation>
    <scope>NUCLEOTIDE SEQUENCE [LARGE SCALE GENOMIC DNA]</scope>
    <source>
        <strain evidence="9 10">NCTC13039</strain>
    </source>
</reference>
<dbReference type="EC" id="3.5.1.2" evidence="3 7"/>
<evidence type="ECO:0000256" key="6">
    <source>
        <dbReference type="ARBA" id="ARBA00070405"/>
    </source>
</evidence>
<dbReference type="HAMAP" id="MF_00313">
    <property type="entry name" value="Glutaminase"/>
    <property type="match status" value="1"/>
</dbReference>
<evidence type="ECO:0000313" key="10">
    <source>
        <dbReference type="Proteomes" id="UP000242637"/>
    </source>
</evidence>
<dbReference type="Gene3D" id="3.30.750.24">
    <property type="entry name" value="STAS domain"/>
    <property type="match status" value="1"/>
</dbReference>
<dbReference type="PROSITE" id="PS50801">
    <property type="entry name" value="STAS"/>
    <property type="match status" value="1"/>
</dbReference>
<feature type="binding site" evidence="7">
    <location>
        <position position="161"/>
    </location>
    <ligand>
        <name>substrate</name>
    </ligand>
</feature>
<dbReference type="SUPFAM" id="SSF52091">
    <property type="entry name" value="SpoIIaa-like"/>
    <property type="match status" value="1"/>
</dbReference>
<evidence type="ECO:0000256" key="3">
    <source>
        <dbReference type="ARBA" id="ARBA00012918"/>
    </source>
</evidence>
<protein>
    <recommendedName>
        <fullName evidence="6 7">Glutaminase</fullName>
        <ecNumber evidence="3 7">3.5.1.2</ecNumber>
    </recommendedName>
</protein>
<feature type="binding site" evidence="7">
    <location>
        <position position="262"/>
    </location>
    <ligand>
        <name>substrate</name>
    </ligand>
</feature>
<dbReference type="FunFam" id="3.40.710.10:FF:000005">
    <property type="entry name" value="Glutaminase"/>
    <property type="match status" value="1"/>
</dbReference>
<evidence type="ECO:0000313" key="9">
    <source>
        <dbReference type="EMBL" id="SNV18057.1"/>
    </source>
</evidence>
<keyword evidence="7" id="KW-0007">Acetylation</keyword>
<feature type="domain" description="STAS" evidence="8">
    <location>
        <begin position="331"/>
        <end position="423"/>
    </location>
</feature>
<dbReference type="STRING" id="1121387.GCA_000429885_01356"/>
<dbReference type="GeneID" id="63458651"/>
<comment type="catalytic activity">
    <reaction evidence="5 7">
        <text>L-glutamine + H2O = L-glutamate + NH4(+)</text>
        <dbReference type="Rhea" id="RHEA:15889"/>
        <dbReference type="ChEBI" id="CHEBI:15377"/>
        <dbReference type="ChEBI" id="CHEBI:28938"/>
        <dbReference type="ChEBI" id="CHEBI:29985"/>
        <dbReference type="ChEBI" id="CHEBI:58359"/>
        <dbReference type="EC" id="3.5.1.2"/>
    </reaction>
</comment>
<dbReference type="GO" id="GO:0006537">
    <property type="term" value="P:glutamate biosynthetic process"/>
    <property type="evidence" value="ECO:0007669"/>
    <property type="project" value="TreeGrafter"/>
</dbReference>
<dbReference type="InterPro" id="IPR012338">
    <property type="entry name" value="Beta-lactam/transpept-like"/>
</dbReference>
<accession>A0A239V750</accession>
<feature type="binding site" evidence="7">
    <location>
        <position position="168"/>
    </location>
    <ligand>
        <name>substrate</name>
    </ligand>
</feature>
<dbReference type="AlphaFoldDB" id="A0A239V750"/>
<dbReference type="SUPFAM" id="SSF56601">
    <property type="entry name" value="beta-lactamase/transpeptidase-like"/>
    <property type="match status" value="1"/>
</dbReference>
<dbReference type="PANTHER" id="PTHR12544:SF29">
    <property type="entry name" value="GLUTAMINASE"/>
    <property type="match status" value="1"/>
</dbReference>
<dbReference type="InterPro" id="IPR015868">
    <property type="entry name" value="Glutaminase"/>
</dbReference>
<proteinExistence type="inferred from homology"/>
<dbReference type="GO" id="GO:0004359">
    <property type="term" value="F:glutaminase activity"/>
    <property type="evidence" value="ECO:0007669"/>
    <property type="project" value="UniProtKB-UniRule"/>
</dbReference>
<dbReference type="Proteomes" id="UP000242637">
    <property type="component" value="Chromosome 1"/>
</dbReference>
<dbReference type="NCBIfam" id="TIGR03814">
    <property type="entry name" value="Gln_ase"/>
    <property type="match status" value="1"/>
</dbReference>
<evidence type="ECO:0000256" key="7">
    <source>
        <dbReference type="HAMAP-Rule" id="MF_00313"/>
    </source>
</evidence>
<gene>
    <name evidence="7 9" type="primary">glsA</name>
    <name evidence="9" type="ORF">SAMEA4475696_00358</name>
</gene>
<feature type="binding site" evidence="7">
    <location>
        <position position="192"/>
    </location>
    <ligand>
        <name>substrate</name>
    </ligand>
</feature>
<dbReference type="PANTHER" id="PTHR12544">
    <property type="entry name" value="GLUTAMINASE"/>
    <property type="match status" value="1"/>
</dbReference>
<organism evidence="9 10">
    <name type="scientific">Dermatophilus congolensis</name>
    <dbReference type="NCBI Taxonomy" id="1863"/>
    <lineage>
        <taxon>Bacteria</taxon>
        <taxon>Bacillati</taxon>
        <taxon>Actinomycetota</taxon>
        <taxon>Actinomycetes</taxon>
        <taxon>Micrococcales</taxon>
        <taxon>Dermatophilaceae</taxon>
        <taxon>Dermatophilus</taxon>
    </lineage>
</organism>
<dbReference type="InterPro" id="IPR036513">
    <property type="entry name" value="STAS_dom_sf"/>
</dbReference>
<keyword evidence="10" id="KW-1185">Reference proteome</keyword>
<dbReference type="RefSeq" id="WP_028327271.1">
    <property type="nucleotide sequence ID" value="NZ_LT906453.1"/>
</dbReference>
<feature type="binding site" evidence="7">
    <location>
        <position position="115"/>
    </location>
    <ligand>
        <name>substrate</name>
    </ligand>
</feature>
<keyword evidence="4 7" id="KW-0378">Hydrolase</keyword>
<sequence>MRSMIPDYVRQICETCSDAWLAGENAHYIPELAKQDPSLFGVALSTVDGQVYAVGDTEVEFTIQSISKPFVYAMALVDRGLPELAAYIGVEPSGEAFNELSLDLGSKRPLNPMINAGALTAHALVGGVGDGADARFERIRAGMSAFAGRELSLDQAVFESELQTAYRNRALANMLRGYEVLPDEPEDVVRGYTMQCALRVTVRDLALMAATLANGGVPPLTGEQVVLAPVVRQVMSVMFACGMYDEAGEWITSVGIPAKSGVGGGIIGALPGQLGVATLSPPLDAHGNSVRGVEVFQRLSGDMGMHLMEVPPPAMSVVRFAGPVRVVGGVVFVYDLQGALRFAAVERVVRMVSEAGPSERTVVFDLIDVPQLDDVARRMLLELARRMTLEGYDVWWVGWRGPVPWPGEGGSLRLADSLDEVVL</sequence>
<feature type="binding site" evidence="7">
    <location>
        <position position="65"/>
    </location>
    <ligand>
        <name>substrate</name>
    </ligand>
</feature>
<evidence type="ECO:0000259" key="8">
    <source>
        <dbReference type="PROSITE" id="PS50801"/>
    </source>
</evidence>
<evidence type="ECO:0000256" key="5">
    <source>
        <dbReference type="ARBA" id="ARBA00049534"/>
    </source>
</evidence>
<evidence type="ECO:0000256" key="1">
    <source>
        <dbReference type="ARBA" id="ARBA00011076"/>
    </source>
</evidence>
<feature type="binding site" evidence="7">
    <location>
        <position position="244"/>
    </location>
    <ligand>
        <name>substrate</name>
    </ligand>
</feature>
<dbReference type="EMBL" id="LT906453">
    <property type="protein sequence ID" value="SNV18057.1"/>
    <property type="molecule type" value="Genomic_DNA"/>
</dbReference>
<evidence type="ECO:0000256" key="2">
    <source>
        <dbReference type="ARBA" id="ARBA00011881"/>
    </source>
</evidence>
<comment type="subunit">
    <text evidence="2 7">Homotetramer.</text>
</comment>